<keyword evidence="5" id="KW-1185">Reference proteome</keyword>
<dbReference type="SUPFAM" id="SSF52091">
    <property type="entry name" value="SpoIIaa-like"/>
    <property type="match status" value="1"/>
</dbReference>
<dbReference type="PANTHER" id="PTHR33495">
    <property type="entry name" value="ANTI-SIGMA FACTOR ANTAGONIST TM_1081-RELATED-RELATED"/>
    <property type="match status" value="1"/>
</dbReference>
<evidence type="ECO:0000256" key="1">
    <source>
        <dbReference type="ARBA" id="ARBA00009013"/>
    </source>
</evidence>
<dbReference type="PANTHER" id="PTHR33495:SF2">
    <property type="entry name" value="ANTI-SIGMA FACTOR ANTAGONIST TM_1081-RELATED"/>
    <property type="match status" value="1"/>
</dbReference>
<name>A0ABM7M8U4_9ACTN</name>
<accession>A0ABM7M8U4</accession>
<dbReference type="RefSeq" id="WP_189330348.1">
    <property type="nucleotide sequence ID" value="NZ_AP023356.1"/>
</dbReference>
<comment type="similarity">
    <text evidence="1 2">Belongs to the anti-sigma-factor antagonist family.</text>
</comment>
<dbReference type="InterPro" id="IPR002645">
    <property type="entry name" value="STAS_dom"/>
</dbReference>
<gene>
    <name evidence="4" type="ORF">Aiant_86680</name>
</gene>
<dbReference type="CDD" id="cd07043">
    <property type="entry name" value="STAS_anti-anti-sigma_factors"/>
    <property type="match status" value="1"/>
</dbReference>
<dbReference type="InterPro" id="IPR036513">
    <property type="entry name" value="STAS_dom_sf"/>
</dbReference>
<dbReference type="Gene3D" id="3.30.750.24">
    <property type="entry name" value="STAS domain"/>
    <property type="match status" value="1"/>
</dbReference>
<dbReference type="EMBL" id="AP023356">
    <property type="protein sequence ID" value="BCJ48011.1"/>
    <property type="molecule type" value="Genomic_DNA"/>
</dbReference>
<reference evidence="4 5" key="1">
    <citation type="submission" date="2020-08" db="EMBL/GenBank/DDBJ databases">
        <title>Whole genome shotgun sequence of Actinoplanes ianthinogenes NBRC 13996.</title>
        <authorList>
            <person name="Komaki H."/>
            <person name="Tamura T."/>
        </authorList>
    </citation>
    <scope>NUCLEOTIDE SEQUENCE [LARGE SCALE GENOMIC DNA]</scope>
    <source>
        <strain evidence="4 5">NBRC 13996</strain>
    </source>
</reference>
<dbReference type="PROSITE" id="PS50801">
    <property type="entry name" value="STAS"/>
    <property type="match status" value="1"/>
</dbReference>
<evidence type="ECO:0000313" key="5">
    <source>
        <dbReference type="Proteomes" id="UP000676967"/>
    </source>
</evidence>
<evidence type="ECO:0000256" key="2">
    <source>
        <dbReference type="RuleBase" id="RU003749"/>
    </source>
</evidence>
<sequence>MGRSQLTLRAREEAMQWVNTAANPGGSLRVVLRGDIDFTNSGEVIRSIRAGAADATGPDIEVDLAEVTFLDSSGIAVLVRLLHLAEQRGGSLSLQRPTDKVRDQLYLAGLAELLGTSGGPPSWLGR</sequence>
<protein>
    <recommendedName>
        <fullName evidence="2">Anti-sigma factor antagonist</fullName>
    </recommendedName>
</protein>
<evidence type="ECO:0000313" key="4">
    <source>
        <dbReference type="EMBL" id="BCJ48011.1"/>
    </source>
</evidence>
<organism evidence="4 5">
    <name type="scientific">Actinoplanes ianthinogenes</name>
    <dbReference type="NCBI Taxonomy" id="122358"/>
    <lineage>
        <taxon>Bacteria</taxon>
        <taxon>Bacillati</taxon>
        <taxon>Actinomycetota</taxon>
        <taxon>Actinomycetes</taxon>
        <taxon>Micromonosporales</taxon>
        <taxon>Micromonosporaceae</taxon>
        <taxon>Actinoplanes</taxon>
    </lineage>
</organism>
<proteinExistence type="inferred from homology"/>
<dbReference type="NCBIfam" id="TIGR00377">
    <property type="entry name" value="ant_ant_sig"/>
    <property type="match status" value="1"/>
</dbReference>
<dbReference type="InterPro" id="IPR003658">
    <property type="entry name" value="Anti-sigma_ant"/>
</dbReference>
<dbReference type="Pfam" id="PF13466">
    <property type="entry name" value="STAS_2"/>
    <property type="match status" value="1"/>
</dbReference>
<dbReference type="InterPro" id="IPR058548">
    <property type="entry name" value="MlaB-like_STAS"/>
</dbReference>
<evidence type="ECO:0000259" key="3">
    <source>
        <dbReference type="PROSITE" id="PS50801"/>
    </source>
</evidence>
<dbReference type="Proteomes" id="UP000676967">
    <property type="component" value="Chromosome"/>
</dbReference>
<feature type="domain" description="STAS" evidence="3">
    <location>
        <begin position="26"/>
        <end position="126"/>
    </location>
</feature>